<evidence type="ECO:0000256" key="5">
    <source>
        <dbReference type="ARBA" id="ARBA00022692"/>
    </source>
</evidence>
<dbReference type="InterPro" id="IPR009600">
    <property type="entry name" value="PIG-U"/>
</dbReference>
<reference evidence="11" key="1">
    <citation type="submission" date="2016-02" db="EMBL/GenBank/DDBJ databases">
        <title>Comparative genomics of biotechnologically important yeasts.</title>
        <authorList>
            <consortium name="DOE Joint Genome Institute"/>
            <person name="Riley R."/>
            <person name="Haridas S."/>
            <person name="Wolfe K.H."/>
            <person name="Lopes M.R."/>
            <person name="Hittinger C.T."/>
            <person name="Goker M."/>
            <person name="Salamov A."/>
            <person name="Wisecaver J."/>
            <person name="Long T.M."/>
            <person name="Aerts A.L."/>
            <person name="Barry K."/>
            <person name="Choi C."/>
            <person name="Clum A."/>
            <person name="Coughlan A.Y."/>
            <person name="Deshpande S."/>
            <person name="Douglass A.P."/>
            <person name="Hanson S.J."/>
            <person name="Klenk H.-P."/>
            <person name="Labutti K."/>
            <person name="Lapidus A."/>
            <person name="Lindquist E."/>
            <person name="Lipzen A."/>
            <person name="Meier-Kolthoff J.P."/>
            <person name="Ohm R.A."/>
            <person name="Otillar R.P."/>
            <person name="Pangilinan J."/>
            <person name="Peng Y."/>
            <person name="Rokas A."/>
            <person name="Rosa C.A."/>
            <person name="Scheuner C."/>
            <person name="Sibirny A.A."/>
            <person name="Slot J.C."/>
            <person name="Stielow J.B."/>
            <person name="Sun H."/>
            <person name="Kurtzman C.P."/>
            <person name="Blackwell M."/>
            <person name="Jeffries T.W."/>
            <person name="Grigoriev I.V."/>
        </authorList>
    </citation>
    <scope>NUCLEOTIDE SEQUENCE [LARGE SCALE GENOMIC DNA]</scope>
    <source>
        <strain evidence="11">NRRL Y-17796</strain>
    </source>
</reference>
<dbReference type="UniPathway" id="UPA00196"/>
<keyword evidence="4" id="KW-0337">GPI-anchor biosynthesis</keyword>
<dbReference type="PANTHER" id="PTHR13121">
    <property type="entry name" value="GPI TRANSAMIDASE COMPONENT PIG-U"/>
    <property type="match status" value="1"/>
</dbReference>
<evidence type="ECO:0000256" key="7">
    <source>
        <dbReference type="ARBA" id="ARBA00022989"/>
    </source>
</evidence>
<dbReference type="Pfam" id="PF06728">
    <property type="entry name" value="PIG-U"/>
    <property type="match status" value="1"/>
</dbReference>
<evidence type="ECO:0000256" key="8">
    <source>
        <dbReference type="ARBA" id="ARBA00023136"/>
    </source>
</evidence>
<evidence type="ECO:0000313" key="11">
    <source>
        <dbReference type="Proteomes" id="UP000095023"/>
    </source>
</evidence>
<proteinExistence type="inferred from homology"/>
<accession>A0A1E4TF26</accession>
<evidence type="ECO:0000256" key="6">
    <source>
        <dbReference type="ARBA" id="ARBA00022824"/>
    </source>
</evidence>
<feature type="transmembrane region" description="Helical" evidence="9">
    <location>
        <begin position="315"/>
        <end position="340"/>
    </location>
</feature>
<comment type="pathway">
    <text evidence="2">Glycolipid biosynthesis; glycosylphosphatidylinositol-anchor biosynthesis.</text>
</comment>
<evidence type="ECO:0000256" key="3">
    <source>
        <dbReference type="ARBA" id="ARBA00010026"/>
    </source>
</evidence>
<comment type="similarity">
    <text evidence="3">Belongs to the PIGU family.</text>
</comment>
<evidence type="ECO:0000256" key="1">
    <source>
        <dbReference type="ARBA" id="ARBA00004477"/>
    </source>
</evidence>
<keyword evidence="7 9" id="KW-1133">Transmembrane helix</keyword>
<feature type="transmembrane region" description="Helical" evidence="9">
    <location>
        <begin position="192"/>
        <end position="215"/>
    </location>
</feature>
<keyword evidence="6" id="KW-0256">Endoplasmic reticulum</keyword>
<evidence type="ECO:0000313" key="10">
    <source>
        <dbReference type="EMBL" id="ODV90356.1"/>
    </source>
</evidence>
<dbReference type="OrthoDB" id="549017at2759"/>
<dbReference type="GO" id="GO:0006506">
    <property type="term" value="P:GPI anchor biosynthetic process"/>
    <property type="evidence" value="ECO:0007669"/>
    <property type="project" value="UniProtKB-UniPathway"/>
</dbReference>
<dbReference type="Proteomes" id="UP000095023">
    <property type="component" value="Unassembled WGS sequence"/>
</dbReference>
<evidence type="ECO:0000256" key="2">
    <source>
        <dbReference type="ARBA" id="ARBA00004687"/>
    </source>
</evidence>
<organism evidence="10 11">
    <name type="scientific">Tortispora caseinolytica NRRL Y-17796</name>
    <dbReference type="NCBI Taxonomy" id="767744"/>
    <lineage>
        <taxon>Eukaryota</taxon>
        <taxon>Fungi</taxon>
        <taxon>Dikarya</taxon>
        <taxon>Ascomycota</taxon>
        <taxon>Saccharomycotina</taxon>
        <taxon>Trigonopsidomycetes</taxon>
        <taxon>Trigonopsidales</taxon>
        <taxon>Trigonopsidaceae</taxon>
        <taxon>Tortispora</taxon>
    </lineage>
</organism>
<dbReference type="AlphaFoldDB" id="A0A1E4TF26"/>
<protein>
    <recommendedName>
        <fullName evidence="12">GPI transamidase subunit PIG-U</fullName>
    </recommendedName>
</protein>
<feature type="transmembrane region" description="Helical" evidence="9">
    <location>
        <begin position="347"/>
        <end position="371"/>
    </location>
</feature>
<dbReference type="GO" id="GO:0042765">
    <property type="term" value="C:GPI-anchor transamidase complex"/>
    <property type="evidence" value="ECO:0007669"/>
    <property type="project" value="EnsemblFungi"/>
</dbReference>
<dbReference type="EMBL" id="KV453842">
    <property type="protein sequence ID" value="ODV90356.1"/>
    <property type="molecule type" value="Genomic_DNA"/>
</dbReference>
<sequence>MKWFAIIAALVGIRFLLFLYCKQLLAVLENNVAISTPLTSYQYLLEGLFYYSRNLEIYNGGIYHQSPILLYVMNLLDATGYIDLLSYMLWITLDVVSALALASMDDFRPLTAVIYLANPFTIASLLARSTLIFTSTAILMSLATAKRRRAVLAMTFLAVATHFSLYPAALLPPVMYMSVGSRLSLYSFAKTFFVFVAATSTCMALSYAIAGSWHFLKFYKVSLLFQELKPNIGIWWYFFVEMFDFFMPFFLSVFNLHVFIYSLPLTIRLRHDPLFAAVTVLGLHAMFKPYPSIGDISLYLSLLPLYSRIYTQLKYAWVALLALAYASILTPTFYHLWIVLGSGNANFFYAITLTYVIAMTTIISDTLWAVLRLQFDDGASSKQVIQT</sequence>
<evidence type="ECO:0008006" key="12">
    <source>
        <dbReference type="Google" id="ProtNLM"/>
    </source>
</evidence>
<name>A0A1E4TF26_9ASCO</name>
<feature type="transmembrane region" description="Helical" evidence="9">
    <location>
        <begin position="235"/>
        <end position="261"/>
    </location>
</feature>
<keyword evidence="11" id="KW-1185">Reference proteome</keyword>
<dbReference type="GO" id="GO:0016255">
    <property type="term" value="P:attachment of GPI anchor to protein"/>
    <property type="evidence" value="ECO:0007669"/>
    <property type="project" value="EnsemblFungi"/>
</dbReference>
<feature type="transmembrane region" description="Helical" evidence="9">
    <location>
        <begin position="151"/>
        <end position="171"/>
    </location>
</feature>
<gene>
    <name evidence="10" type="ORF">CANCADRAFT_31350</name>
</gene>
<dbReference type="PANTHER" id="PTHR13121:SF0">
    <property type="entry name" value="PHOSPHATIDYLINOSITOL GLYCAN ANCHOR BIOSYNTHESIS CLASS U PROTEIN"/>
    <property type="match status" value="1"/>
</dbReference>
<keyword evidence="5 9" id="KW-0812">Transmembrane</keyword>
<comment type="subcellular location">
    <subcellularLocation>
        <location evidence="1">Endoplasmic reticulum membrane</location>
        <topology evidence="1">Multi-pass membrane protein</topology>
    </subcellularLocation>
</comment>
<evidence type="ECO:0000256" key="4">
    <source>
        <dbReference type="ARBA" id="ARBA00022502"/>
    </source>
</evidence>
<keyword evidence="8 9" id="KW-0472">Membrane</keyword>
<evidence type="ECO:0000256" key="9">
    <source>
        <dbReference type="SAM" id="Phobius"/>
    </source>
</evidence>